<evidence type="ECO:0000313" key="2">
    <source>
        <dbReference type="EMBL" id="SES87353.1"/>
    </source>
</evidence>
<gene>
    <name evidence="2" type="ORF">SAMN05216389_1031</name>
</gene>
<keyword evidence="3" id="KW-1185">Reference proteome</keyword>
<evidence type="ECO:0000259" key="1">
    <source>
        <dbReference type="PROSITE" id="PS50965"/>
    </source>
</evidence>
<dbReference type="RefSeq" id="WP_170840659.1">
    <property type="nucleotide sequence ID" value="NZ_FOHE01000003.1"/>
</dbReference>
<accession>A0A1I0A097</accession>
<dbReference type="EMBL" id="FOHE01000003">
    <property type="protein sequence ID" value="SES87353.1"/>
    <property type="molecule type" value="Genomic_DNA"/>
</dbReference>
<evidence type="ECO:0000313" key="3">
    <source>
        <dbReference type="Proteomes" id="UP000198618"/>
    </source>
</evidence>
<dbReference type="AlphaFoldDB" id="A0A1I0A097"/>
<name>A0A1I0A097_9BACI</name>
<reference evidence="2 3" key="1">
    <citation type="submission" date="2016-10" db="EMBL/GenBank/DDBJ databases">
        <authorList>
            <person name="de Groot N.N."/>
        </authorList>
    </citation>
    <scope>NUCLEOTIDE SEQUENCE [LARGE SCALE GENOMIC DNA]</scope>
    <source>
        <strain evidence="2 3">IBRC-M 10780</strain>
    </source>
</reference>
<organism evidence="2 3">
    <name type="scientific">Oceanobacillus limi</name>
    <dbReference type="NCBI Taxonomy" id="930131"/>
    <lineage>
        <taxon>Bacteria</taxon>
        <taxon>Bacillati</taxon>
        <taxon>Bacillota</taxon>
        <taxon>Bacilli</taxon>
        <taxon>Bacillales</taxon>
        <taxon>Bacillaceae</taxon>
        <taxon>Oceanobacillus</taxon>
    </lineage>
</organism>
<feature type="domain" description="NERD" evidence="1">
    <location>
        <begin position="41"/>
        <end position="157"/>
    </location>
</feature>
<protein>
    <submittedName>
        <fullName evidence="2">Nuclease-related domain-containing protein</fullName>
    </submittedName>
</protein>
<dbReference type="Proteomes" id="UP000198618">
    <property type="component" value="Unassembled WGS sequence"/>
</dbReference>
<proteinExistence type="predicted"/>
<dbReference type="STRING" id="930131.SAMN05216389_1031"/>
<dbReference type="Pfam" id="PF08378">
    <property type="entry name" value="NERD"/>
    <property type="match status" value="1"/>
</dbReference>
<dbReference type="PROSITE" id="PS50965">
    <property type="entry name" value="NERD"/>
    <property type="match status" value="1"/>
</dbReference>
<dbReference type="InterPro" id="IPR011528">
    <property type="entry name" value="NERD"/>
</dbReference>
<sequence>MNQIKRTKPHVLLCYEALFRELKPKFRNNKTLQENYSNYLAGYRGEKYADYTISMYQQNSTLVYPGLRLTNGPFAFQIDSLIISEQVIFIIEIKNMKDELEYDSKTHQFIQKDGNKKKGYKSPILQAESQKANLQRWLQNNAMPPIPIETLVVVSNSSAIIINSQEDPSVFDKLIHLEVLPSKLAQLYSSYNKKYYDQNMLKLLNDKLLQGNTPLKVDLLTQLGINDNHLVKGIVCYNCDHFPLIREKRTWICPKCKKTNKKAHERKILDYFLLHNSTITNQQCRKLLQIDSARLSQLLLKSMSLKHTGENRGRKYLSPLLDEFPQDSFIPIKQKSIFHS</sequence>